<dbReference type="Pfam" id="PF00196">
    <property type="entry name" value="GerE"/>
    <property type="match status" value="1"/>
</dbReference>
<name>A0ABP7X1V2_9GAMM</name>
<evidence type="ECO:0000313" key="3">
    <source>
        <dbReference type="Proteomes" id="UP001500392"/>
    </source>
</evidence>
<dbReference type="PROSITE" id="PS50043">
    <property type="entry name" value="HTH_LUXR_2"/>
    <property type="match status" value="1"/>
</dbReference>
<protein>
    <recommendedName>
        <fullName evidence="1">HTH luxR-type domain-containing protein</fullName>
    </recommendedName>
</protein>
<dbReference type="SUPFAM" id="SSF46894">
    <property type="entry name" value="C-terminal effector domain of the bipartite response regulators"/>
    <property type="match status" value="1"/>
</dbReference>
<keyword evidence="3" id="KW-1185">Reference proteome</keyword>
<dbReference type="InterPro" id="IPR036388">
    <property type="entry name" value="WH-like_DNA-bd_sf"/>
</dbReference>
<dbReference type="EMBL" id="BAABDM010000007">
    <property type="protein sequence ID" value="GAA4102615.1"/>
    <property type="molecule type" value="Genomic_DNA"/>
</dbReference>
<dbReference type="PRINTS" id="PR00038">
    <property type="entry name" value="HTHLUXR"/>
</dbReference>
<dbReference type="SMART" id="SM00421">
    <property type="entry name" value="HTH_LUXR"/>
    <property type="match status" value="1"/>
</dbReference>
<reference evidence="3" key="1">
    <citation type="journal article" date="2019" name="Int. J. Syst. Evol. Microbiol.">
        <title>The Global Catalogue of Microorganisms (GCM) 10K type strain sequencing project: providing services to taxonomists for standard genome sequencing and annotation.</title>
        <authorList>
            <consortium name="The Broad Institute Genomics Platform"/>
            <consortium name="The Broad Institute Genome Sequencing Center for Infectious Disease"/>
            <person name="Wu L."/>
            <person name="Ma J."/>
        </authorList>
    </citation>
    <scope>NUCLEOTIDE SEQUENCE [LARGE SCALE GENOMIC DNA]</scope>
    <source>
        <strain evidence="3">JCM 17304</strain>
    </source>
</reference>
<gene>
    <name evidence="2" type="ORF">GCM10022414_30560</name>
</gene>
<dbReference type="InterPro" id="IPR016032">
    <property type="entry name" value="Sig_transdc_resp-reg_C-effctor"/>
</dbReference>
<feature type="domain" description="HTH luxR-type" evidence="1">
    <location>
        <begin position="317"/>
        <end position="382"/>
    </location>
</feature>
<sequence>MHKLKETAVDQRYVDQSVAYKALVGNIYECLLTKNPVQSFLTVLAEYFMAEMVALVLLSTNDRNNGKILVVSRRSLGNIRYYYNQEIPLSTVTSPYLGGVTVGTPPKAARSGTQCQIYNLFLKSVGYYDVNAVDIIVPGDLHAVIKISRGLTRNNFRVAERALIASLTAHIAQFFTVYNRLENICLERNLYSDVINKLSYSSFVLNGHGKVIQCNDNAKILINSDAPVSLVADRLLIGDSVMQMRFQRLLMNLLSVRGRDGGPRVDALCVPRGDDYSGLGVVARLVQESACISEHEAPAVIVFLRDSDYYAEPSVDIISSLLGISPTEARVALLLADGLSLTEVGRHLAMAHATVRTHLRSIFTKVGVNRQALLVRLILKSVAQLA</sequence>
<dbReference type="Gene3D" id="1.10.10.10">
    <property type="entry name" value="Winged helix-like DNA-binding domain superfamily/Winged helix DNA-binding domain"/>
    <property type="match status" value="1"/>
</dbReference>
<dbReference type="Proteomes" id="UP001500392">
    <property type="component" value="Unassembled WGS sequence"/>
</dbReference>
<dbReference type="InterPro" id="IPR000792">
    <property type="entry name" value="Tscrpt_reg_LuxR_C"/>
</dbReference>
<evidence type="ECO:0000313" key="2">
    <source>
        <dbReference type="EMBL" id="GAA4102615.1"/>
    </source>
</evidence>
<accession>A0ABP7X1V2</accession>
<evidence type="ECO:0000259" key="1">
    <source>
        <dbReference type="PROSITE" id="PS50043"/>
    </source>
</evidence>
<organism evidence="2 3">
    <name type="scientific">Zhongshania borealis</name>
    <dbReference type="NCBI Taxonomy" id="889488"/>
    <lineage>
        <taxon>Bacteria</taxon>
        <taxon>Pseudomonadati</taxon>
        <taxon>Pseudomonadota</taxon>
        <taxon>Gammaproteobacteria</taxon>
        <taxon>Cellvibrionales</taxon>
        <taxon>Spongiibacteraceae</taxon>
        <taxon>Zhongshania</taxon>
    </lineage>
</organism>
<comment type="caution">
    <text evidence="2">The sequence shown here is derived from an EMBL/GenBank/DDBJ whole genome shotgun (WGS) entry which is preliminary data.</text>
</comment>
<proteinExistence type="predicted"/>